<organism evidence="7 8">
    <name type="scientific">Jimgerdemannia flammicorona</name>
    <dbReference type="NCBI Taxonomy" id="994334"/>
    <lineage>
        <taxon>Eukaryota</taxon>
        <taxon>Fungi</taxon>
        <taxon>Fungi incertae sedis</taxon>
        <taxon>Mucoromycota</taxon>
        <taxon>Mucoromycotina</taxon>
        <taxon>Endogonomycetes</taxon>
        <taxon>Endogonales</taxon>
        <taxon>Endogonaceae</taxon>
        <taxon>Jimgerdemannia</taxon>
    </lineage>
</organism>
<keyword evidence="3 7" id="KW-0378">Hydrolase</keyword>
<keyword evidence="2" id="KW-0820">tRNA-binding</keyword>
<dbReference type="PROSITE" id="PS01196">
    <property type="entry name" value="PEPT_TRNA_HYDROL_2"/>
    <property type="match status" value="1"/>
</dbReference>
<keyword evidence="8" id="KW-1185">Reference proteome</keyword>
<dbReference type="OrthoDB" id="1711136at2759"/>
<comment type="caution">
    <text evidence="7">The sequence shown here is derived from an EMBL/GenBank/DDBJ whole genome shotgun (WGS) entry which is preliminary data.</text>
</comment>
<reference evidence="7 8" key="1">
    <citation type="journal article" date="2018" name="New Phytol.">
        <title>Phylogenomics of Endogonaceae and evolution of mycorrhizas within Mucoromycota.</title>
        <authorList>
            <person name="Chang Y."/>
            <person name="Desiro A."/>
            <person name="Na H."/>
            <person name="Sandor L."/>
            <person name="Lipzen A."/>
            <person name="Clum A."/>
            <person name="Barry K."/>
            <person name="Grigoriev I.V."/>
            <person name="Martin F.M."/>
            <person name="Stajich J.E."/>
            <person name="Smith M.E."/>
            <person name="Bonito G."/>
            <person name="Spatafora J.W."/>
        </authorList>
    </citation>
    <scope>NUCLEOTIDE SEQUENCE [LARGE SCALE GENOMIC DNA]</scope>
    <source>
        <strain evidence="7 8">GMNB39</strain>
    </source>
</reference>
<dbReference type="Proteomes" id="UP000268093">
    <property type="component" value="Unassembled WGS sequence"/>
</dbReference>
<proteinExistence type="inferred from homology"/>
<dbReference type="AlphaFoldDB" id="A0A433CYF6"/>
<dbReference type="EC" id="3.1.1.29" evidence="1"/>
<evidence type="ECO:0000313" key="8">
    <source>
        <dbReference type="Proteomes" id="UP000268093"/>
    </source>
</evidence>
<evidence type="ECO:0000256" key="2">
    <source>
        <dbReference type="ARBA" id="ARBA00022555"/>
    </source>
</evidence>
<feature type="region of interest" description="Disordered" evidence="6">
    <location>
        <begin position="211"/>
        <end position="257"/>
    </location>
</feature>
<dbReference type="InterPro" id="IPR001328">
    <property type="entry name" value="Pept_tRNA_hydro"/>
</dbReference>
<dbReference type="GO" id="GO:0004045">
    <property type="term" value="F:peptidyl-tRNA hydrolase activity"/>
    <property type="evidence" value="ECO:0007669"/>
    <property type="project" value="UniProtKB-EC"/>
</dbReference>
<dbReference type="PANTHER" id="PTHR17224:SF1">
    <property type="entry name" value="PEPTIDYL-TRNA HYDROLASE"/>
    <property type="match status" value="1"/>
</dbReference>
<gene>
    <name evidence="7" type="ORF">BC936DRAFT_136934</name>
</gene>
<dbReference type="SUPFAM" id="SSF53178">
    <property type="entry name" value="Peptidyl-tRNA hydrolase-like"/>
    <property type="match status" value="1"/>
</dbReference>
<protein>
    <recommendedName>
        <fullName evidence="1">peptidyl-tRNA hydrolase</fullName>
        <ecNumber evidence="1">3.1.1.29</ecNumber>
    </recommendedName>
</protein>
<comment type="similarity">
    <text evidence="5">Belongs to the PTH family.</text>
</comment>
<sequence>MHSNRILLVGLGNHTHPYTRHSIGRIVLNHIATCLNLSWSHNDSWQGTTASAKLLVTDASLKRQQKGQPLPEITTTEVELTLLKPRLLMNICGPSVAKAAKGLSIPTSQIIVIHDDLELPLGKTSLKYRGSSSGHNGVKSVIASLHTHVFRRVRVGIGRPDRDDSDAVSNYVLGKITNREMNTIEKLVFPFVEGEALDNLCREAFEGHRVPVEKQKSKKDKKKKEKDLGGVSDGEKDEEGQKVGQQQAMDVAAGKAT</sequence>
<dbReference type="EMBL" id="RBNI01010588">
    <property type="protein sequence ID" value="RUP43622.1"/>
    <property type="molecule type" value="Genomic_DNA"/>
</dbReference>
<name>A0A433CYF6_9FUNG</name>
<keyword evidence="4" id="KW-0694">RNA-binding</keyword>
<dbReference type="Pfam" id="PF01195">
    <property type="entry name" value="Pept_tRNA_hydro"/>
    <property type="match status" value="1"/>
</dbReference>
<dbReference type="InterPro" id="IPR018171">
    <property type="entry name" value="Pept_tRNA_hydro_CS"/>
</dbReference>
<evidence type="ECO:0000313" key="7">
    <source>
        <dbReference type="EMBL" id="RUP43622.1"/>
    </source>
</evidence>
<dbReference type="CDD" id="cd00462">
    <property type="entry name" value="PTH"/>
    <property type="match status" value="1"/>
</dbReference>
<dbReference type="Gene3D" id="3.40.50.1470">
    <property type="entry name" value="Peptidyl-tRNA hydrolase"/>
    <property type="match status" value="1"/>
</dbReference>
<evidence type="ECO:0000256" key="1">
    <source>
        <dbReference type="ARBA" id="ARBA00013260"/>
    </source>
</evidence>
<dbReference type="InterPro" id="IPR036416">
    <property type="entry name" value="Pept_tRNA_hydro_sf"/>
</dbReference>
<evidence type="ECO:0000256" key="3">
    <source>
        <dbReference type="ARBA" id="ARBA00022801"/>
    </source>
</evidence>
<evidence type="ECO:0000256" key="5">
    <source>
        <dbReference type="ARBA" id="ARBA00038063"/>
    </source>
</evidence>
<dbReference type="PANTHER" id="PTHR17224">
    <property type="entry name" value="PEPTIDYL-TRNA HYDROLASE"/>
    <property type="match status" value="1"/>
</dbReference>
<dbReference type="NCBIfam" id="TIGR00447">
    <property type="entry name" value="pth"/>
    <property type="match status" value="1"/>
</dbReference>
<accession>A0A433CYF6</accession>
<evidence type="ECO:0000256" key="4">
    <source>
        <dbReference type="ARBA" id="ARBA00022884"/>
    </source>
</evidence>
<dbReference type="GO" id="GO:0000049">
    <property type="term" value="F:tRNA binding"/>
    <property type="evidence" value="ECO:0007669"/>
    <property type="project" value="UniProtKB-KW"/>
</dbReference>
<evidence type="ECO:0000256" key="6">
    <source>
        <dbReference type="SAM" id="MobiDB-lite"/>
    </source>
</evidence>